<feature type="transmembrane region" description="Helical" evidence="1">
    <location>
        <begin position="94"/>
        <end position="115"/>
    </location>
</feature>
<feature type="transmembrane region" description="Helical" evidence="1">
    <location>
        <begin position="226"/>
        <end position="247"/>
    </location>
</feature>
<protein>
    <submittedName>
        <fullName evidence="2">Uncharacterized protein</fullName>
    </submittedName>
</protein>
<accession>A0AAD7QKK1</accession>
<dbReference type="Proteomes" id="UP001217417">
    <property type="component" value="Unassembled WGS sequence"/>
</dbReference>
<comment type="caution">
    <text evidence="2">The sequence shown here is derived from an EMBL/GenBank/DDBJ whole genome shotgun (WGS) entry which is preliminary data.</text>
</comment>
<organism evidence="2 3">
    <name type="scientific">Lipomyces tetrasporus</name>
    <dbReference type="NCBI Taxonomy" id="54092"/>
    <lineage>
        <taxon>Eukaryota</taxon>
        <taxon>Fungi</taxon>
        <taxon>Dikarya</taxon>
        <taxon>Ascomycota</taxon>
        <taxon>Saccharomycotina</taxon>
        <taxon>Lipomycetes</taxon>
        <taxon>Lipomycetales</taxon>
        <taxon>Lipomycetaceae</taxon>
        <taxon>Lipomyces</taxon>
    </lineage>
</organism>
<name>A0AAD7QKK1_9ASCO</name>
<dbReference type="EMBL" id="JARPMG010000013">
    <property type="protein sequence ID" value="KAJ8096779.1"/>
    <property type="molecule type" value="Genomic_DNA"/>
</dbReference>
<proteinExistence type="predicted"/>
<reference evidence="2" key="1">
    <citation type="submission" date="2023-03" db="EMBL/GenBank/DDBJ databases">
        <title>Near-Complete genome sequence of Lipomyces tetrasporous NRRL Y-64009, an oleaginous yeast capable of growing on lignocellulosic hydrolysates.</title>
        <authorList>
            <consortium name="Lawrence Berkeley National Laboratory"/>
            <person name="Jagtap S.S."/>
            <person name="Liu J.-J."/>
            <person name="Walukiewicz H.E."/>
            <person name="Pangilinan J."/>
            <person name="Lipzen A."/>
            <person name="Ahrendt S."/>
            <person name="Koriabine M."/>
            <person name="Cobaugh K."/>
            <person name="Salamov A."/>
            <person name="Yoshinaga Y."/>
            <person name="Ng V."/>
            <person name="Daum C."/>
            <person name="Grigoriev I.V."/>
            <person name="Slininger P.J."/>
            <person name="Dien B.S."/>
            <person name="Jin Y.-S."/>
            <person name="Rao C.V."/>
        </authorList>
    </citation>
    <scope>NUCLEOTIDE SEQUENCE</scope>
    <source>
        <strain evidence="2">NRRL Y-64009</strain>
    </source>
</reference>
<dbReference type="GeneID" id="80884033"/>
<evidence type="ECO:0000256" key="1">
    <source>
        <dbReference type="SAM" id="Phobius"/>
    </source>
</evidence>
<feature type="transmembrane region" description="Helical" evidence="1">
    <location>
        <begin position="6"/>
        <end position="25"/>
    </location>
</feature>
<sequence length="338" mass="36577">MAVSLWGTAGAVAFLATLHFVTVVLPSGLCQRHLKSSEIFVNRPYNTESLSDALSATYKVLIESDGLLSSYSYQNSLHYQSVAIATPNPQHKKLLPYITVLFMAGQAMGLLGLVTNDAEDVNSFPIGVLFIIICFCMGFIIKGSFKEDDAGCATVYFNATETNLVTSSDFAVFASSERTEIPIKWSAETLFLVVLGLYAWSAMLSYVATMIRKGGIGGRKISMSDLFLILGAICIAILCCSHIAILVQIVKTRRRTVPSIEVQLAQAASDKDVESADILKLDVGKVIRKFANDVAKEFASNGKKWMADSGVYYDFAITGEHGGLVYGRMRASGISANA</sequence>
<keyword evidence="3" id="KW-1185">Reference proteome</keyword>
<evidence type="ECO:0000313" key="3">
    <source>
        <dbReference type="Proteomes" id="UP001217417"/>
    </source>
</evidence>
<keyword evidence="1" id="KW-0472">Membrane</keyword>
<gene>
    <name evidence="2" type="ORF">POJ06DRAFT_263397</name>
</gene>
<evidence type="ECO:0000313" key="2">
    <source>
        <dbReference type="EMBL" id="KAJ8096779.1"/>
    </source>
</evidence>
<keyword evidence="1" id="KW-0812">Transmembrane</keyword>
<feature type="transmembrane region" description="Helical" evidence="1">
    <location>
        <begin position="121"/>
        <end position="141"/>
    </location>
</feature>
<keyword evidence="1" id="KW-1133">Transmembrane helix</keyword>
<feature type="transmembrane region" description="Helical" evidence="1">
    <location>
        <begin position="190"/>
        <end position="211"/>
    </location>
</feature>
<dbReference type="AlphaFoldDB" id="A0AAD7QKK1"/>
<dbReference type="RefSeq" id="XP_056040229.1">
    <property type="nucleotide sequence ID" value="XM_056188867.1"/>
</dbReference>